<evidence type="ECO:0000256" key="8">
    <source>
        <dbReference type="ARBA" id="ARBA00023242"/>
    </source>
</evidence>
<dbReference type="GO" id="GO:0098505">
    <property type="term" value="F:G-rich strand telomeric DNA binding"/>
    <property type="evidence" value="ECO:0007669"/>
    <property type="project" value="TreeGrafter"/>
</dbReference>
<keyword evidence="2" id="KW-0158">Chromosome</keyword>
<comment type="subunit">
    <text evidence="10">Homodimer.</text>
</comment>
<dbReference type="OrthoDB" id="608866at2759"/>
<organism evidence="14 15">
    <name type="scientific">Dicentrarchus labrax</name>
    <name type="common">European seabass</name>
    <name type="synonym">Morone labrax</name>
    <dbReference type="NCBI Taxonomy" id="13489"/>
    <lineage>
        <taxon>Eukaryota</taxon>
        <taxon>Metazoa</taxon>
        <taxon>Chordata</taxon>
        <taxon>Craniata</taxon>
        <taxon>Vertebrata</taxon>
        <taxon>Euteleostomi</taxon>
        <taxon>Actinopterygii</taxon>
        <taxon>Neopterygii</taxon>
        <taxon>Teleostei</taxon>
        <taxon>Neoteleostei</taxon>
        <taxon>Acanthomorphata</taxon>
        <taxon>Eupercaria</taxon>
        <taxon>Moronidae</taxon>
        <taxon>Dicentrarchus</taxon>
    </lineage>
</organism>
<evidence type="ECO:0000256" key="4">
    <source>
        <dbReference type="ARBA" id="ARBA00022553"/>
    </source>
</evidence>
<dbReference type="Proteomes" id="UP000694389">
    <property type="component" value="Unassembled WGS sequence"/>
</dbReference>
<name>A0A8C4D847_DICLA</name>
<dbReference type="GO" id="GO:0005654">
    <property type="term" value="C:nucleoplasm"/>
    <property type="evidence" value="ECO:0007669"/>
    <property type="project" value="UniProtKB-ARBA"/>
</dbReference>
<dbReference type="AlphaFoldDB" id="A0A8C4D847"/>
<dbReference type="SMART" id="SM00717">
    <property type="entry name" value="SANT"/>
    <property type="match status" value="1"/>
</dbReference>
<gene>
    <name evidence="14" type="primary">terf1</name>
</gene>
<sequence>MGPEIDNKSATDASYIDESVSFPHVTAVATGWTLDFMFVSLCRHFKEGKHDEFNETLSTFETIYQCSSLKGRLHNEKAMICAFLARVVHGKKLDVLFEEDSCVMPLMSAAKIWSKLEDTVADESLFKNITILLIVQSVAVCMEKGQRSSASSALKWFENNHGFPQNLGVKLSTIVTQKETYHPFLLSFSFSRLLETVQSYLDAYLEKNPSDYLLKAATKTVQSSQNMEGLEDTVTRDNSLSETANELKLHRKKKENAAGLRTKRKLLSTKITDVWKPDSCKKPLVSLRRMSKSELSRMISEKSMVCFEKSMDSSENKEKTKKRKPPQKWTPQLDKYLTDGVKRHGQGKWSRILLDYDFEGRSGTMLKDRWRVLMRAHKVG</sequence>
<evidence type="ECO:0000313" key="15">
    <source>
        <dbReference type="Proteomes" id="UP000694389"/>
    </source>
</evidence>
<dbReference type="PANTHER" id="PTHR46734:SF1">
    <property type="entry name" value="TELOMERIC REPEAT-BINDING FACTOR 1"/>
    <property type="match status" value="1"/>
</dbReference>
<dbReference type="Gene3D" id="1.10.10.60">
    <property type="entry name" value="Homeodomain-like"/>
    <property type="match status" value="1"/>
</dbReference>
<keyword evidence="5" id="KW-0832">Ubl conjugation</keyword>
<dbReference type="InterPro" id="IPR052450">
    <property type="entry name" value="TRBD-Containing_Protein"/>
</dbReference>
<keyword evidence="9 10" id="KW-0131">Cell cycle</keyword>
<dbReference type="GO" id="GO:0071532">
    <property type="term" value="F:ankyrin repeat binding"/>
    <property type="evidence" value="ECO:0007669"/>
    <property type="project" value="TreeGrafter"/>
</dbReference>
<dbReference type="Pfam" id="PF08558">
    <property type="entry name" value="TRF"/>
    <property type="match status" value="1"/>
</dbReference>
<dbReference type="RefSeq" id="XP_051266306.1">
    <property type="nucleotide sequence ID" value="XM_051410346.1"/>
</dbReference>
<dbReference type="GO" id="GO:0003720">
    <property type="term" value="F:telomerase activity"/>
    <property type="evidence" value="ECO:0007669"/>
    <property type="project" value="TreeGrafter"/>
</dbReference>
<dbReference type="GO" id="GO:0003691">
    <property type="term" value="F:double-stranded telomeric DNA binding"/>
    <property type="evidence" value="ECO:0007669"/>
    <property type="project" value="UniProtKB-UniRule"/>
</dbReference>
<feature type="region of interest" description="Disordered" evidence="11">
    <location>
        <begin position="308"/>
        <end position="333"/>
    </location>
</feature>
<evidence type="ECO:0000313" key="14">
    <source>
        <dbReference type="Ensembl" id="ENSDLAP00005000555.2"/>
    </source>
</evidence>
<keyword evidence="7 10" id="KW-0238">DNA-binding</keyword>
<dbReference type="PROSITE" id="PS50090">
    <property type="entry name" value="MYB_LIKE"/>
    <property type="match status" value="1"/>
</dbReference>
<dbReference type="SUPFAM" id="SSF63600">
    <property type="entry name" value="Telomeric repeat binding factor (TRF) dimerisation domain"/>
    <property type="match status" value="1"/>
</dbReference>
<evidence type="ECO:0000256" key="1">
    <source>
        <dbReference type="ARBA" id="ARBA00004574"/>
    </source>
</evidence>
<evidence type="ECO:0000259" key="13">
    <source>
        <dbReference type="PROSITE" id="PS51294"/>
    </source>
</evidence>
<dbReference type="GeneID" id="127369222"/>
<evidence type="ECO:0000256" key="5">
    <source>
        <dbReference type="ARBA" id="ARBA00022843"/>
    </source>
</evidence>
<evidence type="ECO:0000256" key="9">
    <source>
        <dbReference type="ARBA" id="ARBA00023306"/>
    </source>
</evidence>
<keyword evidence="15" id="KW-1185">Reference proteome</keyword>
<comment type="subcellular location">
    <subcellularLocation>
        <location evidence="1">Chromosome</location>
        <location evidence="1">Telomere</location>
    </subcellularLocation>
    <subcellularLocation>
        <location evidence="10">Nucleus</location>
    </subcellularLocation>
</comment>
<evidence type="ECO:0000256" key="10">
    <source>
        <dbReference type="PIRNR" id="PIRNR038016"/>
    </source>
</evidence>
<keyword evidence="4" id="KW-0597">Phosphoprotein</keyword>
<proteinExistence type="predicted"/>
<dbReference type="InterPro" id="IPR009057">
    <property type="entry name" value="Homeodomain-like_sf"/>
</dbReference>
<evidence type="ECO:0000259" key="12">
    <source>
        <dbReference type="PROSITE" id="PS50090"/>
    </source>
</evidence>
<dbReference type="GO" id="GO:0008301">
    <property type="term" value="F:DNA binding, bending"/>
    <property type="evidence" value="ECO:0007669"/>
    <property type="project" value="TreeGrafter"/>
</dbReference>
<keyword evidence="3" id="KW-1017">Isopeptide bond</keyword>
<dbReference type="InterPro" id="IPR017930">
    <property type="entry name" value="Myb_dom"/>
</dbReference>
<dbReference type="SUPFAM" id="SSF46689">
    <property type="entry name" value="Homeodomain-like"/>
    <property type="match status" value="1"/>
</dbReference>
<protein>
    <recommendedName>
        <fullName evidence="10">Telomeric repeat-binding factor</fullName>
    </recommendedName>
</protein>
<dbReference type="PROSITE" id="PS51294">
    <property type="entry name" value="HTH_MYB"/>
    <property type="match status" value="1"/>
</dbReference>
<accession>A0A8C4D847</accession>
<dbReference type="GO" id="GO:1905839">
    <property type="term" value="P:negative regulation of telomeric D-loop disassembly"/>
    <property type="evidence" value="ECO:0007669"/>
    <property type="project" value="TreeGrafter"/>
</dbReference>
<dbReference type="InterPro" id="IPR036507">
    <property type="entry name" value="Telomere_rpt-bd_fac_dimer_sf"/>
</dbReference>
<evidence type="ECO:0000256" key="3">
    <source>
        <dbReference type="ARBA" id="ARBA00022499"/>
    </source>
</evidence>
<feature type="compositionally biased region" description="Basic and acidic residues" evidence="11">
    <location>
        <begin position="309"/>
        <end position="318"/>
    </location>
</feature>
<dbReference type="GO" id="GO:0042803">
    <property type="term" value="F:protein homodimerization activity"/>
    <property type="evidence" value="ECO:0007669"/>
    <property type="project" value="UniProtKB-UniRule"/>
</dbReference>
<evidence type="ECO:0000256" key="11">
    <source>
        <dbReference type="SAM" id="MobiDB-lite"/>
    </source>
</evidence>
<reference evidence="14" key="1">
    <citation type="submission" date="2025-08" db="UniProtKB">
        <authorList>
            <consortium name="Ensembl"/>
        </authorList>
    </citation>
    <scope>IDENTIFICATION</scope>
</reference>
<reference evidence="14" key="2">
    <citation type="submission" date="2025-09" db="UniProtKB">
        <authorList>
            <consortium name="Ensembl"/>
        </authorList>
    </citation>
    <scope>IDENTIFICATION</scope>
</reference>
<dbReference type="Pfam" id="PF00249">
    <property type="entry name" value="Myb_DNA-binding"/>
    <property type="match status" value="1"/>
</dbReference>
<keyword evidence="8 10" id="KW-0539">Nucleus</keyword>
<dbReference type="OMA" id="HMENRYF"/>
<dbReference type="FunFam" id="1.25.40.210:FF:000001">
    <property type="entry name" value="Telomeric repeat-binding factor"/>
    <property type="match status" value="1"/>
</dbReference>
<dbReference type="InterPro" id="IPR013867">
    <property type="entry name" value="Telomere_rpt-bd_fac_dimer_dom"/>
</dbReference>
<keyword evidence="6 10" id="KW-0779">Telomere</keyword>
<dbReference type="Ensembl" id="ENSDLAT00005000597.2">
    <property type="protein sequence ID" value="ENSDLAP00005000555.2"/>
    <property type="gene ID" value="ENSDLAG00005000304.2"/>
</dbReference>
<dbReference type="GO" id="GO:0007004">
    <property type="term" value="P:telomere maintenance via telomerase"/>
    <property type="evidence" value="ECO:0007669"/>
    <property type="project" value="TreeGrafter"/>
</dbReference>
<dbReference type="GO" id="GO:0008156">
    <property type="term" value="P:negative regulation of DNA replication"/>
    <property type="evidence" value="ECO:0007669"/>
    <property type="project" value="TreeGrafter"/>
</dbReference>
<feature type="domain" description="HTH myb-type" evidence="13">
    <location>
        <begin position="321"/>
        <end position="378"/>
    </location>
</feature>
<feature type="domain" description="Myb-like" evidence="12">
    <location>
        <begin position="321"/>
        <end position="374"/>
    </location>
</feature>
<dbReference type="CDD" id="cd11660">
    <property type="entry name" value="SANT_TRF"/>
    <property type="match status" value="1"/>
</dbReference>
<comment type="function">
    <text evidence="10">Binds the telomeric double-stranded 5'-TTAGGG-3' repeat.</text>
</comment>
<dbReference type="GO" id="GO:0000783">
    <property type="term" value="C:nuclear telomere cap complex"/>
    <property type="evidence" value="ECO:0007669"/>
    <property type="project" value="TreeGrafter"/>
</dbReference>
<dbReference type="GO" id="GO:0008017">
    <property type="term" value="F:microtubule binding"/>
    <property type="evidence" value="ECO:0007669"/>
    <property type="project" value="TreeGrafter"/>
</dbReference>
<dbReference type="InterPro" id="IPR017357">
    <property type="entry name" value="TERF1/2"/>
</dbReference>
<evidence type="ECO:0000256" key="2">
    <source>
        <dbReference type="ARBA" id="ARBA00022454"/>
    </source>
</evidence>
<dbReference type="PANTHER" id="PTHR46734">
    <property type="entry name" value="TELOMERIC REPEAT-BINDING FACTOR 1 TERF1"/>
    <property type="match status" value="1"/>
</dbReference>
<dbReference type="Gene3D" id="1.25.40.210">
    <property type="entry name" value="Telomere repeat-binding factor, dimerisation domain"/>
    <property type="match status" value="1"/>
</dbReference>
<dbReference type="InterPro" id="IPR001005">
    <property type="entry name" value="SANT/Myb"/>
</dbReference>
<evidence type="ECO:0000256" key="7">
    <source>
        <dbReference type="ARBA" id="ARBA00023125"/>
    </source>
</evidence>
<evidence type="ECO:0000256" key="6">
    <source>
        <dbReference type="ARBA" id="ARBA00022895"/>
    </source>
</evidence>
<dbReference type="PIRSF" id="PIRSF038016">
    <property type="entry name" value="Telomere_bd-1_Pin2"/>
    <property type="match status" value="1"/>
</dbReference>
<dbReference type="GeneTree" id="ENSGT00940000155268"/>